<organism evidence="1 2">
    <name type="scientific">Pneumocystis oryctolagi</name>
    <dbReference type="NCBI Taxonomy" id="42067"/>
    <lineage>
        <taxon>Eukaryota</taxon>
        <taxon>Fungi</taxon>
        <taxon>Dikarya</taxon>
        <taxon>Ascomycota</taxon>
        <taxon>Taphrinomycotina</taxon>
        <taxon>Pneumocystomycetes</taxon>
        <taxon>Pneumocystaceae</taxon>
        <taxon>Pneumocystis</taxon>
    </lineage>
</organism>
<name>A0ACB7CFH7_9ASCO</name>
<dbReference type="Proteomes" id="UP000768646">
    <property type="component" value="Unassembled WGS sequence"/>
</dbReference>
<sequence>MNRDPYFPLREELWKKNRDIVKIGIEMEQSLLPVEFGKKALQKKIDETESSLENTLAFIVYWVNSSTSFRSTSVSFPTSPSN</sequence>
<evidence type="ECO:0000313" key="2">
    <source>
        <dbReference type="Proteomes" id="UP000768646"/>
    </source>
</evidence>
<feature type="non-terminal residue" evidence="1">
    <location>
        <position position="82"/>
    </location>
</feature>
<gene>
    <name evidence="1" type="ORF">PORY_000123</name>
</gene>
<evidence type="ECO:0000313" key="1">
    <source>
        <dbReference type="EMBL" id="KAG4306135.1"/>
    </source>
</evidence>
<keyword evidence="2" id="KW-1185">Reference proteome</keyword>
<protein>
    <submittedName>
        <fullName evidence="1">Uncharacterized protein</fullName>
    </submittedName>
</protein>
<accession>A0ACB7CFH7</accession>
<reference evidence="1 2" key="1">
    <citation type="journal article" date="2021" name="Commun. Biol.">
        <title>Genomic insights into the host specific adaptation of the Pneumocystis genus.</title>
        <authorList>
            <person name="Cisse O.H."/>
            <person name="Ma L."/>
            <person name="Dekker J.P."/>
            <person name="Khil P.P."/>
            <person name="Youn J.-H."/>
            <person name="Brenchley J.M."/>
            <person name="Blair R."/>
            <person name="Pahar B."/>
            <person name="Chabe M."/>
            <person name="Van Rompay K.K.A."/>
            <person name="Keesler R."/>
            <person name="Sukura A."/>
            <person name="Hirsch V."/>
            <person name="Kutty G."/>
            <person name="Liu Y."/>
            <person name="Peng L."/>
            <person name="Chen J."/>
            <person name="Song J."/>
            <person name="Weissenbacher-Lang C."/>
            <person name="Xu J."/>
            <person name="Upham N.S."/>
            <person name="Stajich J.E."/>
            <person name="Cuomo C.A."/>
            <person name="Cushion M.T."/>
            <person name="Kovacs J.A."/>
        </authorList>
    </citation>
    <scope>NUCLEOTIDE SEQUENCE [LARGE SCALE GENOMIC DNA]</scope>
    <source>
        <strain evidence="1 2">RABM</strain>
    </source>
</reference>
<comment type="caution">
    <text evidence="1">The sequence shown here is derived from an EMBL/GenBank/DDBJ whole genome shotgun (WGS) entry which is preliminary data.</text>
</comment>
<dbReference type="EMBL" id="JABTEG010000001">
    <property type="protein sequence ID" value="KAG4306135.1"/>
    <property type="molecule type" value="Genomic_DNA"/>
</dbReference>
<proteinExistence type="predicted"/>